<organism evidence="2 3">
    <name type="scientific">Zostera marina</name>
    <name type="common">Eelgrass</name>
    <dbReference type="NCBI Taxonomy" id="29655"/>
    <lineage>
        <taxon>Eukaryota</taxon>
        <taxon>Viridiplantae</taxon>
        <taxon>Streptophyta</taxon>
        <taxon>Embryophyta</taxon>
        <taxon>Tracheophyta</taxon>
        <taxon>Spermatophyta</taxon>
        <taxon>Magnoliopsida</taxon>
        <taxon>Liliopsida</taxon>
        <taxon>Zosteraceae</taxon>
        <taxon>Zostera</taxon>
    </lineage>
</organism>
<reference evidence="3" key="1">
    <citation type="journal article" date="2016" name="Nature">
        <title>The genome of the seagrass Zostera marina reveals angiosperm adaptation to the sea.</title>
        <authorList>
            <person name="Olsen J.L."/>
            <person name="Rouze P."/>
            <person name="Verhelst B."/>
            <person name="Lin Y.-C."/>
            <person name="Bayer T."/>
            <person name="Collen J."/>
            <person name="Dattolo E."/>
            <person name="De Paoli E."/>
            <person name="Dittami S."/>
            <person name="Maumus F."/>
            <person name="Michel G."/>
            <person name="Kersting A."/>
            <person name="Lauritano C."/>
            <person name="Lohaus R."/>
            <person name="Toepel M."/>
            <person name="Tonon T."/>
            <person name="Vanneste K."/>
            <person name="Amirebrahimi M."/>
            <person name="Brakel J."/>
            <person name="Bostroem C."/>
            <person name="Chovatia M."/>
            <person name="Grimwood J."/>
            <person name="Jenkins J.W."/>
            <person name="Jueterbock A."/>
            <person name="Mraz A."/>
            <person name="Stam W.T."/>
            <person name="Tice H."/>
            <person name="Bornberg-Bauer E."/>
            <person name="Green P.J."/>
            <person name="Pearson G.A."/>
            <person name="Procaccini G."/>
            <person name="Duarte C.M."/>
            <person name="Schmutz J."/>
            <person name="Reusch T.B.H."/>
            <person name="Van de Peer Y."/>
        </authorList>
    </citation>
    <scope>NUCLEOTIDE SEQUENCE [LARGE SCALE GENOMIC DNA]</scope>
    <source>
        <strain evidence="3">cv. Finnish</strain>
    </source>
</reference>
<name>A0A0K9PLK8_ZOSMR</name>
<keyword evidence="3" id="KW-1185">Reference proteome</keyword>
<comment type="caution">
    <text evidence="2">The sequence shown here is derived from an EMBL/GenBank/DDBJ whole genome shotgun (WGS) entry which is preliminary data.</text>
</comment>
<evidence type="ECO:0000313" key="3">
    <source>
        <dbReference type="Proteomes" id="UP000036987"/>
    </source>
</evidence>
<evidence type="ECO:0000256" key="1">
    <source>
        <dbReference type="SAM" id="MobiDB-lite"/>
    </source>
</evidence>
<accession>A0A0K9PLK8</accession>
<dbReference type="OMA" id="WPSSNFF"/>
<dbReference type="EMBL" id="LFYR01000736">
    <property type="protein sequence ID" value="KMZ69958.1"/>
    <property type="molecule type" value="Genomic_DNA"/>
</dbReference>
<proteinExistence type="predicted"/>
<dbReference type="AlphaFoldDB" id="A0A0K9PLK8"/>
<sequence length="158" mass="17616">MMAFLSQNLTSKSNPLIRLSCRLTSIRSRSGIPRNSRLVEIEIGEVEVEDAEADFIGNIKKIDDVIHGIVVRGSAPCWLPFRPGSSYWVPPKRKGQTRGLERLIGRLSNPMNQEEMMSLTTIRGWPSSSFFVGDKDSPSIPIAENQETNNGKSDVEEV</sequence>
<protein>
    <submittedName>
        <fullName evidence="2">Uncharacterized protein</fullName>
    </submittedName>
</protein>
<dbReference type="PANTHER" id="PTHR33972">
    <property type="entry name" value="EXPRESSED PROTEIN"/>
    <property type="match status" value="1"/>
</dbReference>
<feature type="region of interest" description="Disordered" evidence="1">
    <location>
        <begin position="136"/>
        <end position="158"/>
    </location>
</feature>
<dbReference type="Proteomes" id="UP000036987">
    <property type="component" value="Unassembled WGS sequence"/>
</dbReference>
<dbReference type="OrthoDB" id="1095098at2759"/>
<gene>
    <name evidence="2" type="ORF">ZOSMA_202G00450</name>
</gene>
<dbReference type="PANTHER" id="PTHR33972:SF2">
    <property type="entry name" value="OS04G0606700 PROTEIN"/>
    <property type="match status" value="1"/>
</dbReference>
<evidence type="ECO:0000313" key="2">
    <source>
        <dbReference type="EMBL" id="KMZ69958.1"/>
    </source>
</evidence>